<dbReference type="SUPFAM" id="SSF103473">
    <property type="entry name" value="MFS general substrate transporter"/>
    <property type="match status" value="1"/>
</dbReference>
<feature type="transmembrane region" description="Helical" evidence="6">
    <location>
        <begin position="156"/>
        <end position="176"/>
    </location>
</feature>
<feature type="transmembrane region" description="Helical" evidence="6">
    <location>
        <begin position="270"/>
        <end position="293"/>
    </location>
</feature>
<keyword evidence="4 6" id="KW-1133">Transmembrane helix</keyword>
<gene>
    <name evidence="8" type="ORF">J2853_006890</name>
</gene>
<evidence type="ECO:0000256" key="3">
    <source>
        <dbReference type="ARBA" id="ARBA00022692"/>
    </source>
</evidence>
<feature type="transmembrane region" description="Helical" evidence="6">
    <location>
        <begin position="364"/>
        <end position="386"/>
    </location>
</feature>
<dbReference type="RefSeq" id="WP_307564748.1">
    <property type="nucleotide sequence ID" value="NZ_JAUSQU010000001.1"/>
</dbReference>
<evidence type="ECO:0000256" key="6">
    <source>
        <dbReference type="SAM" id="Phobius"/>
    </source>
</evidence>
<accession>A0ABT9QLR9</accession>
<dbReference type="InterPro" id="IPR036259">
    <property type="entry name" value="MFS_trans_sf"/>
</dbReference>
<evidence type="ECO:0000256" key="5">
    <source>
        <dbReference type="ARBA" id="ARBA00023136"/>
    </source>
</evidence>
<dbReference type="Pfam" id="PF07690">
    <property type="entry name" value="MFS_1"/>
    <property type="match status" value="1"/>
</dbReference>
<reference evidence="8 9" key="1">
    <citation type="submission" date="2023-07" db="EMBL/GenBank/DDBJ databases">
        <title>Sequencing the genomes of 1000 actinobacteria strains.</title>
        <authorList>
            <person name="Klenk H.-P."/>
        </authorList>
    </citation>
    <scope>NUCLEOTIDE SEQUENCE [LARGE SCALE GENOMIC DNA]</scope>
    <source>
        <strain evidence="8 9">DSM 46740</strain>
    </source>
</reference>
<dbReference type="CDD" id="cd06174">
    <property type="entry name" value="MFS"/>
    <property type="match status" value="1"/>
</dbReference>
<feature type="transmembrane region" description="Helical" evidence="6">
    <location>
        <begin position="398"/>
        <end position="419"/>
    </location>
</feature>
<feature type="domain" description="Major facilitator superfamily (MFS) profile" evidence="7">
    <location>
        <begin position="31"/>
        <end position="451"/>
    </location>
</feature>
<dbReference type="InterPro" id="IPR011701">
    <property type="entry name" value="MFS"/>
</dbReference>
<evidence type="ECO:0000259" key="7">
    <source>
        <dbReference type="PROSITE" id="PS50850"/>
    </source>
</evidence>
<comment type="subcellular location">
    <subcellularLocation>
        <location evidence="1">Cell membrane</location>
        <topology evidence="1">Multi-pass membrane protein</topology>
    </subcellularLocation>
</comment>
<name>A0ABT9QLR9_9ACTN</name>
<protein>
    <submittedName>
        <fullName evidence="8">MFS family permease</fullName>
    </submittedName>
</protein>
<evidence type="ECO:0000256" key="4">
    <source>
        <dbReference type="ARBA" id="ARBA00022989"/>
    </source>
</evidence>
<evidence type="ECO:0000313" key="9">
    <source>
        <dbReference type="Proteomes" id="UP001225356"/>
    </source>
</evidence>
<dbReference type="Gene3D" id="1.20.1250.20">
    <property type="entry name" value="MFS general substrate transporter like domains"/>
    <property type="match status" value="2"/>
</dbReference>
<feature type="transmembrane region" description="Helical" evidence="6">
    <location>
        <begin position="182"/>
        <end position="205"/>
    </location>
</feature>
<comment type="caution">
    <text evidence="8">The sequence shown here is derived from an EMBL/GenBank/DDBJ whole genome shotgun (WGS) entry which is preliminary data.</text>
</comment>
<dbReference type="InterPro" id="IPR020846">
    <property type="entry name" value="MFS_dom"/>
</dbReference>
<feature type="transmembrane region" description="Helical" evidence="6">
    <location>
        <begin position="305"/>
        <end position="325"/>
    </location>
</feature>
<feature type="transmembrane region" description="Helical" evidence="6">
    <location>
        <begin position="425"/>
        <end position="446"/>
    </location>
</feature>
<dbReference type="PROSITE" id="PS50850">
    <property type="entry name" value="MFS"/>
    <property type="match status" value="1"/>
</dbReference>
<dbReference type="PANTHER" id="PTHR42718">
    <property type="entry name" value="MAJOR FACILITATOR SUPERFAMILY MULTIDRUG TRANSPORTER MFSC"/>
    <property type="match status" value="1"/>
</dbReference>
<dbReference type="EMBL" id="JAUSQU010000001">
    <property type="protein sequence ID" value="MDP9847679.1"/>
    <property type="molecule type" value="Genomic_DNA"/>
</dbReference>
<feature type="transmembrane region" description="Helical" evidence="6">
    <location>
        <begin position="337"/>
        <end position="358"/>
    </location>
</feature>
<feature type="transmembrane region" description="Helical" evidence="6">
    <location>
        <begin position="64"/>
        <end position="88"/>
    </location>
</feature>
<evidence type="ECO:0000256" key="1">
    <source>
        <dbReference type="ARBA" id="ARBA00004651"/>
    </source>
</evidence>
<keyword evidence="5 6" id="KW-0472">Membrane</keyword>
<evidence type="ECO:0000256" key="2">
    <source>
        <dbReference type="ARBA" id="ARBA00022448"/>
    </source>
</evidence>
<proteinExistence type="predicted"/>
<evidence type="ECO:0000313" key="8">
    <source>
        <dbReference type="EMBL" id="MDP9847679.1"/>
    </source>
</evidence>
<dbReference type="PANTHER" id="PTHR42718:SF9">
    <property type="entry name" value="MAJOR FACILITATOR SUPERFAMILY MULTIDRUG TRANSPORTER MFSC"/>
    <property type="match status" value="1"/>
</dbReference>
<keyword evidence="3 6" id="KW-0812">Transmembrane</keyword>
<keyword evidence="9" id="KW-1185">Reference proteome</keyword>
<keyword evidence="2" id="KW-0813">Transport</keyword>
<dbReference type="Proteomes" id="UP001225356">
    <property type="component" value="Unassembled WGS sequence"/>
</dbReference>
<sequence length="461" mass="49003">METESPITGRRGLRGLLSDLNPRNIEGPRLPLTVFCLVALLAGWDDTALQLALPEIKEDFGLSVTMLGVIGTITLIVTNAAGLPLGYLTDRVPKRVRLVQFGQIAANLGDVIQALAPNVGLLIVGRTLGGVSRLPNDVAQVPLLSDYYLPSSRGRVIALLRMAGGIGSLLAAPIAGYTVTVYGWRTATLMLAVMATTVACLTFLLREPRRGAADRAEADRAEAADRAVAVGRSEVADGAVAVERPATEERPPPRFWEGIRVAWSIRTLRILAISSFVYSIITGLVGMVASLMAKQDFSLDPFQRSLVLEGQMILGLLVVPFAGVLADRFMKRRPALLAAMQGVCTLSIGCLVLALGLFPSVPVYIGVNLLFSMIAGAQVPSFIILITQVLPARHRGVGLQLTAPFQLAGGVLSPALLALTEGMPLRYTLLSLVPVVVVAGLIQFTAMRSVAGDIRASREMA</sequence>
<organism evidence="8 9">
    <name type="scientific">Streptosporangium lutulentum</name>
    <dbReference type="NCBI Taxonomy" id="1461250"/>
    <lineage>
        <taxon>Bacteria</taxon>
        <taxon>Bacillati</taxon>
        <taxon>Actinomycetota</taxon>
        <taxon>Actinomycetes</taxon>
        <taxon>Streptosporangiales</taxon>
        <taxon>Streptosporangiaceae</taxon>
        <taxon>Streptosporangium</taxon>
    </lineage>
</organism>